<keyword evidence="6" id="KW-1133">Transmembrane helix</keyword>
<protein>
    <recommendedName>
        <fullName evidence="9">Ectonucleoside triphosphate diphosphohydrolase 2</fullName>
    </recommendedName>
</protein>
<comment type="similarity">
    <text evidence="1 5">Belongs to the GDA1/CD39 NTPase family.</text>
</comment>
<dbReference type="GO" id="GO:0005886">
    <property type="term" value="C:plasma membrane"/>
    <property type="evidence" value="ECO:0007669"/>
    <property type="project" value="TreeGrafter"/>
</dbReference>
<keyword evidence="2 5" id="KW-0378">Hydrolase</keyword>
<dbReference type="PANTHER" id="PTHR11782">
    <property type="entry name" value="ADENOSINE/GUANOSINE DIPHOSPHATASE"/>
    <property type="match status" value="1"/>
</dbReference>
<dbReference type="GO" id="GO:0017111">
    <property type="term" value="F:ribonucleoside triphosphate phosphatase activity"/>
    <property type="evidence" value="ECO:0007669"/>
    <property type="project" value="TreeGrafter"/>
</dbReference>
<evidence type="ECO:0000256" key="4">
    <source>
        <dbReference type="PIRSR" id="PIRSR600407-2"/>
    </source>
</evidence>
<keyword evidence="6" id="KW-0472">Membrane</keyword>
<evidence type="ECO:0000313" key="7">
    <source>
        <dbReference type="EMBL" id="GCB78478.1"/>
    </source>
</evidence>
<dbReference type="OrthoDB" id="6372431at2759"/>
<comment type="caution">
    <text evidence="7">The sequence shown here is derived from an EMBL/GenBank/DDBJ whole genome shotgun (WGS) entry which is preliminary data.</text>
</comment>
<feature type="non-terminal residue" evidence="7">
    <location>
        <position position="1"/>
    </location>
</feature>
<dbReference type="FunFam" id="3.30.420.40:FF:000068">
    <property type="entry name" value="Ectonucleoside triphosphate diphosphohydrolase 1"/>
    <property type="match status" value="1"/>
</dbReference>
<dbReference type="PANTHER" id="PTHR11782:SF33">
    <property type="entry name" value="ECTONUCLEOSIDE TRIPHOSPHATE DIPHOSPHOHYDROLASE 2"/>
    <property type="match status" value="1"/>
</dbReference>
<dbReference type="Gene3D" id="3.30.420.150">
    <property type="entry name" value="Exopolyphosphatase. Domain 2"/>
    <property type="match status" value="1"/>
</dbReference>
<keyword evidence="6" id="KW-0812">Transmembrane</keyword>
<dbReference type="GO" id="GO:0004382">
    <property type="term" value="F:GDP phosphatase activity"/>
    <property type="evidence" value="ECO:0007669"/>
    <property type="project" value="TreeGrafter"/>
</dbReference>
<keyword evidence="8" id="KW-1185">Reference proteome</keyword>
<evidence type="ECO:0000256" key="3">
    <source>
        <dbReference type="PIRSR" id="PIRSR600407-1"/>
    </source>
</evidence>
<dbReference type="GO" id="GO:0009134">
    <property type="term" value="P:nucleoside diphosphate catabolic process"/>
    <property type="evidence" value="ECO:0007669"/>
    <property type="project" value="TreeGrafter"/>
</dbReference>
<evidence type="ECO:0000256" key="5">
    <source>
        <dbReference type="RuleBase" id="RU003833"/>
    </source>
</evidence>
<accession>A0A401PZD6</accession>
<reference evidence="7 8" key="1">
    <citation type="journal article" date="2018" name="Nat. Ecol. Evol.">
        <title>Shark genomes provide insights into elasmobranch evolution and the origin of vertebrates.</title>
        <authorList>
            <person name="Hara Y"/>
            <person name="Yamaguchi K"/>
            <person name="Onimaru K"/>
            <person name="Kadota M"/>
            <person name="Koyanagi M"/>
            <person name="Keeley SD"/>
            <person name="Tatsumi K"/>
            <person name="Tanaka K"/>
            <person name="Motone F"/>
            <person name="Kageyama Y"/>
            <person name="Nozu R"/>
            <person name="Adachi N"/>
            <person name="Nishimura O"/>
            <person name="Nakagawa R"/>
            <person name="Tanegashima C"/>
            <person name="Kiyatake I"/>
            <person name="Matsumoto R"/>
            <person name="Murakumo K"/>
            <person name="Nishida K"/>
            <person name="Terakita A"/>
            <person name="Kuratani S"/>
            <person name="Sato K"/>
            <person name="Hyodo S Kuraku.S."/>
        </authorList>
    </citation>
    <scope>NUCLEOTIDE SEQUENCE [LARGE SCALE GENOMIC DNA]</scope>
</reference>
<dbReference type="STRING" id="75743.A0A401PZD6"/>
<dbReference type="InterPro" id="IPR000407">
    <property type="entry name" value="GDA1_CD39_NTPase"/>
</dbReference>
<dbReference type="GO" id="GO:0045134">
    <property type="term" value="F:UDP phosphatase activity"/>
    <property type="evidence" value="ECO:0007669"/>
    <property type="project" value="TreeGrafter"/>
</dbReference>
<dbReference type="AlphaFoldDB" id="A0A401PZD6"/>
<name>A0A401PZD6_SCYTO</name>
<evidence type="ECO:0000256" key="2">
    <source>
        <dbReference type="ARBA" id="ARBA00022801"/>
    </source>
</evidence>
<dbReference type="OMA" id="NEECRYQ"/>
<organism evidence="7 8">
    <name type="scientific">Scyliorhinus torazame</name>
    <name type="common">Cloudy catshark</name>
    <name type="synonym">Catulus torazame</name>
    <dbReference type="NCBI Taxonomy" id="75743"/>
    <lineage>
        <taxon>Eukaryota</taxon>
        <taxon>Metazoa</taxon>
        <taxon>Chordata</taxon>
        <taxon>Craniata</taxon>
        <taxon>Vertebrata</taxon>
        <taxon>Chondrichthyes</taxon>
        <taxon>Elasmobranchii</taxon>
        <taxon>Galeomorphii</taxon>
        <taxon>Galeoidea</taxon>
        <taxon>Carcharhiniformes</taxon>
        <taxon>Scyliorhinidae</taxon>
        <taxon>Scyliorhinus</taxon>
    </lineage>
</organism>
<evidence type="ECO:0008006" key="9">
    <source>
        <dbReference type="Google" id="ProtNLM"/>
    </source>
</evidence>
<dbReference type="GO" id="GO:0005524">
    <property type="term" value="F:ATP binding"/>
    <property type="evidence" value="ECO:0007669"/>
    <property type="project" value="UniProtKB-KW"/>
</dbReference>
<dbReference type="Gene3D" id="3.30.420.40">
    <property type="match status" value="1"/>
</dbReference>
<dbReference type="Pfam" id="PF01150">
    <property type="entry name" value="GDA1_CD39"/>
    <property type="match status" value="1"/>
</dbReference>
<dbReference type="PROSITE" id="PS01238">
    <property type="entry name" value="GDA1_CD39_NTPASE"/>
    <property type="match status" value="1"/>
</dbReference>
<sequence length="473" mass="52147">CKILTVEHLQYGIVIDAGSSRTTLYVYKWPAGKENDTGIVSEQIKCDVEGPGISSYAENLPGAGKSLKRCLDQAVKTVPSKRHAETPLYLGATAGMRLLNQTDSKASKGVLASISATLKSYKFNYQGAKILTGNEEGVFGWVTANYLQENFIKYGLIGQWINPVKNTVGAMDLGGASTQITFVPTTEKAEDHENEVNLRLYGQDYKVYTHSYLCYGRDQVMKRVFSKIISAAGYKSDIINPCMPQGYNISYPQEFIFSSWCTANESGPSYSPEQTVTFKGSSNSTKCYEIVSSIFDFDTCNYSSCAFDDVHQPEVTGDFLAFAAFYYTMDFLKATLKMSITSPGDLKKAADTICGMDFKELKDKAPNALVKRLVDYCTTSAYIHILTTRGYHFDDETFKNIAFQRKAGGSTIGWALGYMLNLTNAIPAENPGIWKVQMLGAWAVLIVICILVIVAGVLLFALSFRSVKNDSVL</sequence>
<dbReference type="EMBL" id="BFAA01011789">
    <property type="protein sequence ID" value="GCB78478.1"/>
    <property type="molecule type" value="Genomic_DNA"/>
</dbReference>
<feature type="active site" description="Proton acceptor" evidence="3">
    <location>
        <position position="136"/>
    </location>
</feature>
<keyword evidence="4" id="KW-0547">Nucleotide-binding</keyword>
<keyword evidence="4" id="KW-0067">ATP-binding</keyword>
<feature type="binding site" evidence="4">
    <location>
        <begin position="175"/>
        <end position="179"/>
    </location>
    <ligand>
        <name>ATP</name>
        <dbReference type="ChEBI" id="CHEBI:30616"/>
    </ligand>
</feature>
<gene>
    <name evidence="7" type="ORF">scyTo_0017744</name>
</gene>
<dbReference type="Proteomes" id="UP000288216">
    <property type="component" value="Unassembled WGS sequence"/>
</dbReference>
<proteinExistence type="inferred from homology"/>
<evidence type="ECO:0000256" key="1">
    <source>
        <dbReference type="ARBA" id="ARBA00009283"/>
    </source>
</evidence>
<feature type="transmembrane region" description="Helical" evidence="6">
    <location>
        <begin position="439"/>
        <end position="464"/>
    </location>
</feature>
<evidence type="ECO:0000256" key="6">
    <source>
        <dbReference type="SAM" id="Phobius"/>
    </source>
</evidence>
<evidence type="ECO:0000313" key="8">
    <source>
        <dbReference type="Proteomes" id="UP000288216"/>
    </source>
</evidence>